<sequence length="136" mass="15427">MIVVMIMIQKGMIHMLKNLPLLEELELPYTRIFGKGVEIVGRCCPHLKKLVLDQKIYGYTNNPKCDKKALAIAKSMPGLRHLQLFGNRMATAGLMAILDNCHQQIKHVTLTEDWTEDYELHTDDGVVLMAVIVLLN</sequence>
<dbReference type="AlphaFoldDB" id="A0AAD8IA21"/>
<gene>
    <name evidence="1" type="ORF">POM88_026944</name>
</gene>
<comment type="caution">
    <text evidence="1">The sequence shown here is derived from an EMBL/GenBank/DDBJ whole genome shotgun (WGS) entry which is preliminary data.</text>
</comment>
<dbReference type="PANTHER" id="PTHR38926">
    <property type="entry name" value="F-BOX DOMAIN CONTAINING PROTEIN, EXPRESSED"/>
    <property type="match status" value="1"/>
</dbReference>
<organism evidence="1 2">
    <name type="scientific">Heracleum sosnowskyi</name>
    <dbReference type="NCBI Taxonomy" id="360622"/>
    <lineage>
        <taxon>Eukaryota</taxon>
        <taxon>Viridiplantae</taxon>
        <taxon>Streptophyta</taxon>
        <taxon>Embryophyta</taxon>
        <taxon>Tracheophyta</taxon>
        <taxon>Spermatophyta</taxon>
        <taxon>Magnoliopsida</taxon>
        <taxon>eudicotyledons</taxon>
        <taxon>Gunneridae</taxon>
        <taxon>Pentapetalae</taxon>
        <taxon>asterids</taxon>
        <taxon>campanulids</taxon>
        <taxon>Apiales</taxon>
        <taxon>Apiaceae</taxon>
        <taxon>Apioideae</taxon>
        <taxon>apioid superclade</taxon>
        <taxon>Tordylieae</taxon>
        <taxon>Tordyliinae</taxon>
        <taxon>Heracleum</taxon>
    </lineage>
</organism>
<proteinExistence type="predicted"/>
<dbReference type="Proteomes" id="UP001237642">
    <property type="component" value="Unassembled WGS sequence"/>
</dbReference>
<reference evidence="1" key="2">
    <citation type="submission" date="2023-05" db="EMBL/GenBank/DDBJ databases">
        <authorList>
            <person name="Schelkunov M.I."/>
        </authorList>
    </citation>
    <scope>NUCLEOTIDE SEQUENCE</scope>
    <source>
        <strain evidence="1">Hsosn_3</strain>
        <tissue evidence="1">Leaf</tissue>
    </source>
</reference>
<accession>A0AAD8IA21</accession>
<reference evidence="1" key="1">
    <citation type="submission" date="2023-02" db="EMBL/GenBank/DDBJ databases">
        <title>Genome of toxic invasive species Heracleum sosnowskyi carries increased number of genes despite the absence of recent whole-genome duplications.</title>
        <authorList>
            <person name="Schelkunov M."/>
            <person name="Shtratnikova V."/>
            <person name="Makarenko M."/>
            <person name="Klepikova A."/>
            <person name="Omelchenko D."/>
            <person name="Novikova G."/>
            <person name="Obukhova E."/>
            <person name="Bogdanov V."/>
            <person name="Penin A."/>
            <person name="Logacheva M."/>
        </authorList>
    </citation>
    <scope>NUCLEOTIDE SEQUENCE</scope>
    <source>
        <strain evidence="1">Hsosn_3</strain>
        <tissue evidence="1">Leaf</tissue>
    </source>
</reference>
<evidence type="ECO:0000313" key="1">
    <source>
        <dbReference type="EMBL" id="KAK1380200.1"/>
    </source>
</evidence>
<dbReference type="EMBL" id="JAUIZM010000006">
    <property type="protein sequence ID" value="KAK1380200.1"/>
    <property type="molecule type" value="Genomic_DNA"/>
</dbReference>
<dbReference type="SUPFAM" id="SSF52047">
    <property type="entry name" value="RNI-like"/>
    <property type="match status" value="1"/>
</dbReference>
<name>A0AAD8IA21_9APIA</name>
<dbReference type="PANTHER" id="PTHR38926:SF2">
    <property type="entry name" value="F-BOX_LRR-REPEAT PROTEIN 21-RELATED"/>
    <property type="match status" value="1"/>
</dbReference>
<evidence type="ECO:0000313" key="2">
    <source>
        <dbReference type="Proteomes" id="UP001237642"/>
    </source>
</evidence>
<dbReference type="InterPro" id="IPR032675">
    <property type="entry name" value="LRR_dom_sf"/>
</dbReference>
<keyword evidence="2" id="KW-1185">Reference proteome</keyword>
<protein>
    <submittedName>
        <fullName evidence="1">F-box protein</fullName>
    </submittedName>
</protein>
<dbReference type="Gene3D" id="3.80.10.10">
    <property type="entry name" value="Ribonuclease Inhibitor"/>
    <property type="match status" value="1"/>
</dbReference>